<accession>A0A8J2JHN7</accession>
<dbReference type="Proteomes" id="UP000708208">
    <property type="component" value="Unassembled WGS sequence"/>
</dbReference>
<keyword evidence="1" id="KW-0732">Signal</keyword>
<sequence>MKIFIYTAAVLFCTTISQGDRCKINVPVTSSTLKCEDKVYHRDHYALDAVNSCGEGKNGTEVTIQHLDCIFEKIGYIVNGFLIPAKLLRGNTRNFPDHYMELTNGTKQCELENSKTSDEKNPYKHVECRMNVFKTVCKHETCDWINTLD</sequence>
<feature type="signal peptide" evidence="1">
    <location>
        <begin position="1"/>
        <end position="19"/>
    </location>
</feature>
<proteinExistence type="predicted"/>
<name>A0A8J2JHN7_9HEXA</name>
<gene>
    <name evidence="2" type="ORF">AFUS01_LOCUS7715</name>
</gene>
<comment type="caution">
    <text evidence="2">The sequence shown here is derived from an EMBL/GenBank/DDBJ whole genome shotgun (WGS) entry which is preliminary data.</text>
</comment>
<protein>
    <submittedName>
        <fullName evidence="2">Uncharacterized protein</fullName>
    </submittedName>
</protein>
<evidence type="ECO:0000313" key="3">
    <source>
        <dbReference type="Proteomes" id="UP000708208"/>
    </source>
</evidence>
<keyword evidence="3" id="KW-1185">Reference proteome</keyword>
<evidence type="ECO:0000313" key="2">
    <source>
        <dbReference type="EMBL" id="CAG7718317.1"/>
    </source>
</evidence>
<dbReference type="AlphaFoldDB" id="A0A8J2JHN7"/>
<feature type="chain" id="PRO_5035272239" evidence="1">
    <location>
        <begin position="20"/>
        <end position="149"/>
    </location>
</feature>
<reference evidence="2" key="1">
    <citation type="submission" date="2021-06" db="EMBL/GenBank/DDBJ databases">
        <authorList>
            <person name="Hodson N. C."/>
            <person name="Mongue J. A."/>
            <person name="Jaron S. K."/>
        </authorList>
    </citation>
    <scope>NUCLEOTIDE SEQUENCE</scope>
</reference>
<evidence type="ECO:0000256" key="1">
    <source>
        <dbReference type="SAM" id="SignalP"/>
    </source>
</evidence>
<organism evidence="2 3">
    <name type="scientific">Allacma fusca</name>
    <dbReference type="NCBI Taxonomy" id="39272"/>
    <lineage>
        <taxon>Eukaryota</taxon>
        <taxon>Metazoa</taxon>
        <taxon>Ecdysozoa</taxon>
        <taxon>Arthropoda</taxon>
        <taxon>Hexapoda</taxon>
        <taxon>Collembola</taxon>
        <taxon>Symphypleona</taxon>
        <taxon>Sminthuridae</taxon>
        <taxon>Allacma</taxon>
    </lineage>
</organism>
<dbReference type="EMBL" id="CAJVCH010052583">
    <property type="protein sequence ID" value="CAG7718317.1"/>
    <property type="molecule type" value="Genomic_DNA"/>
</dbReference>